<dbReference type="InterPro" id="IPR032710">
    <property type="entry name" value="NTF2-like_dom_sf"/>
</dbReference>
<keyword evidence="7" id="KW-1185">Reference proteome</keyword>
<feature type="region of interest" description="Disordered" evidence="3">
    <location>
        <begin position="1"/>
        <end position="34"/>
    </location>
</feature>
<evidence type="ECO:0000256" key="3">
    <source>
        <dbReference type="SAM" id="MobiDB-lite"/>
    </source>
</evidence>
<protein>
    <recommendedName>
        <fullName evidence="2">UPF0225 protein IV501_05500</fullName>
    </recommendedName>
</protein>
<name>A0A934SK69_9MICO</name>
<evidence type="ECO:0000259" key="4">
    <source>
        <dbReference type="Pfam" id="PF17775"/>
    </source>
</evidence>
<feature type="compositionally biased region" description="Polar residues" evidence="3">
    <location>
        <begin position="1"/>
        <end position="13"/>
    </location>
</feature>
<evidence type="ECO:0000313" key="6">
    <source>
        <dbReference type="EMBL" id="MBK4347794.1"/>
    </source>
</evidence>
<dbReference type="AlphaFoldDB" id="A0A934SK69"/>
<comment type="caution">
    <text evidence="5">The sequence shown here is derived from an EMBL/GenBank/DDBJ whole genome shotgun (WGS) entry which is preliminary data.</text>
</comment>
<evidence type="ECO:0000256" key="2">
    <source>
        <dbReference type="HAMAP-Rule" id="MF_00612"/>
    </source>
</evidence>
<dbReference type="Proteomes" id="UP000636458">
    <property type="component" value="Unassembled WGS sequence"/>
</dbReference>
<dbReference type="InterPro" id="IPR048469">
    <property type="entry name" value="YchJ-like_M"/>
</dbReference>
<dbReference type="InterPro" id="IPR023006">
    <property type="entry name" value="YchJ-like"/>
</dbReference>
<gene>
    <name evidence="5" type="ORF">IV501_05500</name>
    <name evidence="6" type="ORF">IV501_09125</name>
</gene>
<dbReference type="SUPFAM" id="SSF54427">
    <property type="entry name" value="NTF2-like"/>
    <property type="match status" value="1"/>
</dbReference>
<dbReference type="HAMAP" id="MF_00612">
    <property type="entry name" value="UPF0225"/>
    <property type="match status" value="1"/>
</dbReference>
<dbReference type="InterPro" id="IPR004027">
    <property type="entry name" value="SEC_C_motif"/>
</dbReference>
<organism evidence="5 7">
    <name type="scientific">Lacisediminihabitans changchengi</name>
    <dbReference type="NCBI Taxonomy" id="2787634"/>
    <lineage>
        <taxon>Bacteria</taxon>
        <taxon>Bacillati</taxon>
        <taxon>Actinomycetota</taxon>
        <taxon>Actinomycetes</taxon>
        <taxon>Micrococcales</taxon>
        <taxon>Microbacteriaceae</taxon>
        <taxon>Lacisediminihabitans</taxon>
    </lineage>
</organism>
<dbReference type="Pfam" id="PF17775">
    <property type="entry name" value="YchJ_M-like"/>
    <property type="match status" value="1"/>
</dbReference>
<evidence type="ECO:0000313" key="5">
    <source>
        <dbReference type="EMBL" id="MBK4347083.1"/>
    </source>
</evidence>
<dbReference type="Pfam" id="PF02810">
    <property type="entry name" value="SEC-C"/>
    <property type="match status" value="1"/>
</dbReference>
<sequence>MPSEWSGFSTSRLPTPPREPGRLQNGEVLPSPSSLSATARCPCLSGNVYGDCCGPIHRGDAVAPTAERLMRSRFSAFALGLPQYLLDSWHPSTRPATLDLDDGLRWQLLEILRTVNGGPFDTVGTVEFRATYRAGGERGELRETSTFTRDGKRWFYVDGVID</sequence>
<dbReference type="EMBL" id="JAEPES010000001">
    <property type="protein sequence ID" value="MBK4347083.1"/>
    <property type="molecule type" value="Genomic_DNA"/>
</dbReference>
<accession>A0A934SK69</accession>
<reference evidence="5" key="1">
    <citation type="submission" date="2021-01" db="EMBL/GenBank/DDBJ databases">
        <title>Lacisediminihabitans sp. nov. strain G11-30, isolated from Antarctic Soil.</title>
        <authorList>
            <person name="Li J."/>
        </authorList>
    </citation>
    <scope>NUCLEOTIDE SEQUENCE</scope>
    <source>
        <strain evidence="5">G11-30</strain>
    </source>
</reference>
<evidence type="ECO:0000313" key="7">
    <source>
        <dbReference type="Proteomes" id="UP000636458"/>
    </source>
</evidence>
<feature type="domain" description="YchJ-like middle NTF2-like" evidence="4">
    <location>
        <begin position="65"/>
        <end position="159"/>
    </location>
</feature>
<evidence type="ECO:0000256" key="1">
    <source>
        <dbReference type="ARBA" id="ARBA00010839"/>
    </source>
</evidence>
<comment type="similarity">
    <text evidence="1 2">Belongs to the UPF0225 family.</text>
</comment>
<proteinExistence type="inferred from homology"/>
<dbReference type="Gene3D" id="3.10.450.50">
    <property type="match status" value="1"/>
</dbReference>
<dbReference type="EMBL" id="JAEPES010000003">
    <property type="protein sequence ID" value="MBK4347794.1"/>
    <property type="molecule type" value="Genomic_DNA"/>
</dbReference>